<evidence type="ECO:0000313" key="1">
    <source>
        <dbReference type="EMBL" id="PKQ72343.1"/>
    </source>
</evidence>
<sequence length="110" mass="12659">MEGTHLRHINDEEFSPLLLAACITGHDYRDAFKILREQGCSLINKKFYYDDTHKISTGLESVNQQKLTLMAYVSIGEYLAKTGGDEGIQQHLNDIFYQVVELKNREYANM</sequence>
<dbReference type="Proteomes" id="UP000233526">
    <property type="component" value="Unassembled WGS sequence"/>
</dbReference>
<comment type="caution">
    <text evidence="1">The sequence shown here is derived from an EMBL/GenBank/DDBJ whole genome shotgun (WGS) entry which is preliminary data.</text>
</comment>
<dbReference type="EMBL" id="LJZX01000073">
    <property type="protein sequence ID" value="PKQ72343.1"/>
    <property type="molecule type" value="Genomic_DNA"/>
</dbReference>
<gene>
    <name evidence="1" type="ORF">AOX56_21980</name>
</gene>
<organism evidence="1 2">
    <name type="scientific">Aeromonas sobria</name>
    <dbReference type="NCBI Taxonomy" id="646"/>
    <lineage>
        <taxon>Bacteria</taxon>
        <taxon>Pseudomonadati</taxon>
        <taxon>Pseudomonadota</taxon>
        <taxon>Gammaproteobacteria</taxon>
        <taxon>Aeromonadales</taxon>
        <taxon>Aeromonadaceae</taxon>
        <taxon>Aeromonas</taxon>
    </lineage>
</organism>
<reference evidence="1 2" key="1">
    <citation type="journal article" date="2017" name="Front. Microbiol.">
        <title>Strong Genomic and Phenotypic Heterogeneity in the Aeromonas sobria Species Complex.</title>
        <authorList>
            <person name="Gauthier J."/>
            <person name="Vincent A.T."/>
            <person name="Charette S.J."/>
            <person name="Derome N."/>
        </authorList>
    </citation>
    <scope>NUCLEOTIDE SEQUENCE [LARGE SCALE GENOMIC DNA]</scope>
    <source>
        <strain evidence="1 2">JF2635</strain>
    </source>
</reference>
<protein>
    <submittedName>
        <fullName evidence="1">Uncharacterized protein</fullName>
    </submittedName>
</protein>
<name>A0A2N3IN80_AERSO</name>
<evidence type="ECO:0000313" key="2">
    <source>
        <dbReference type="Proteomes" id="UP000233526"/>
    </source>
</evidence>
<dbReference type="AlphaFoldDB" id="A0A2N3IN80"/>
<accession>A0A2N3IN80</accession>
<proteinExistence type="predicted"/>
<dbReference type="RefSeq" id="WP_005321955.1">
    <property type="nucleotide sequence ID" value="NZ_CAWNSS010000073.1"/>
</dbReference>